<dbReference type="EMBL" id="CP002824">
    <property type="protein sequence ID" value="AEG99335.1"/>
    <property type="molecule type" value="Genomic_DNA"/>
</dbReference>
<evidence type="ECO:0000313" key="3">
    <source>
        <dbReference type="Proteomes" id="UP000008881"/>
    </source>
</evidence>
<dbReference type="PATRIC" id="fig|1028307.3.peg.4413"/>
<sequence>MDIPMPKLSQYRGGLFGFISSSVELYRGGDKTNVRNQVHFRDFTRIGRNGAVSDVLVKNIPAGTITEAWIQPKENAWLNFEPPAFFEAGNGRKFVNIQVERSQVNIENLVMDNWATGDIESRVAIGSYGVTDIHCRNAAAECIPNTSGGAYVVCFRNSIDIHISGYYGLYGWGFQGHHGLKRVFITESVMNRFDFHSFGYDIYISRTKFKGRQIFLQGGGQFALRDCDFNITQYSLGQTGHIEDRLNFFINMREDYAGDCECNLAIDGLVVRFDRNITNAWASDVLSFDIVRMNSGASVDYGVSTKNPHVISGKDIVFDLDGVPASLPDNFAFTFCRPFRNLYNSAQKTYLPDMVKVQGMTAINVPDGKNAVMAVFRCGADMAQNPFASRTKLRPNGTNAEIIAEDVISIINNPVIAQNACPTVYMPGAASSWDTVVGGTTYRTSEYSYRPKVTLRNCYPSIINAAGVKAEFDIAGGLLARYSVGDTGNRCRVTGADIQLIPDSTGALYFDTSNVRATGCDWFDPMNGATYTGTLNGSGNENRGTPEHSPNI</sequence>
<keyword evidence="3" id="KW-1185">Reference proteome</keyword>
<organism evidence="2 3">
    <name type="scientific">Klebsiella aerogenes (strain ATCC 13048 / DSM 30053 / CCUG 1429 / JCM 1235 / KCTC 2190 / NBRC 13534 / NCIMB 10102 / NCTC 10006 / CDC 819-56)</name>
    <name type="common">Enterobacter aerogenes</name>
    <dbReference type="NCBI Taxonomy" id="1028307"/>
    <lineage>
        <taxon>Bacteria</taxon>
        <taxon>Pseudomonadati</taxon>
        <taxon>Pseudomonadota</taxon>
        <taxon>Gammaproteobacteria</taxon>
        <taxon>Enterobacterales</taxon>
        <taxon>Enterobacteriaceae</taxon>
        <taxon>Klebsiella/Raoultella group</taxon>
        <taxon>Klebsiella</taxon>
    </lineage>
</organism>
<protein>
    <submittedName>
        <fullName evidence="2">Uncharacterized protein</fullName>
    </submittedName>
</protein>
<feature type="region of interest" description="Disordered" evidence="1">
    <location>
        <begin position="533"/>
        <end position="552"/>
    </location>
</feature>
<evidence type="ECO:0000313" key="2">
    <source>
        <dbReference type="EMBL" id="AEG99335.1"/>
    </source>
</evidence>
<dbReference type="Proteomes" id="UP000008881">
    <property type="component" value="Chromosome"/>
</dbReference>
<dbReference type="AlphaFoldDB" id="A0A0H3FU59"/>
<dbReference type="OrthoDB" id="6583282at2"/>
<proteinExistence type="predicted"/>
<evidence type="ECO:0000256" key="1">
    <source>
        <dbReference type="SAM" id="MobiDB-lite"/>
    </source>
</evidence>
<gene>
    <name evidence="2" type="ordered locus">EAE_22180</name>
</gene>
<name>A0A0H3FU59_KLEAK</name>
<accession>A0A0H3FU59</accession>
<dbReference type="KEGG" id="eae:EAE_22180"/>
<dbReference type="HOGENOM" id="CLU_032792_0_0_6"/>
<reference evidence="2 3" key="1">
    <citation type="journal article" date="2012" name="J. Bacteriol.">
        <title>Complete genome sequence of Enterobacter aerogenes KCTC 2190.</title>
        <authorList>
            <person name="Shin S.H."/>
            <person name="Kim S."/>
            <person name="Kim J.Y."/>
            <person name="Lee S."/>
            <person name="Um Y."/>
            <person name="Oh M.K."/>
            <person name="Kim Y.R."/>
            <person name="Lee J."/>
            <person name="Yang K.S."/>
        </authorList>
    </citation>
    <scope>NUCLEOTIDE SEQUENCE [LARGE SCALE GENOMIC DNA]</scope>
    <source>
        <strain evidence="2 3">KCTC 2190</strain>
    </source>
</reference>